<feature type="non-terminal residue" evidence="1">
    <location>
        <position position="82"/>
    </location>
</feature>
<sequence length="82" mass="9020">MLNFTNSVNTAGDPFCLSTNESVKKQYGQIVDQLKSDPFTVVDVEKFGNYLNDPLEKVTGDGHDSYFIGDTLNSTLQSLPSL</sequence>
<dbReference type="Proteomes" id="UP000695562">
    <property type="component" value="Unassembled WGS sequence"/>
</dbReference>
<evidence type="ECO:0000313" key="2">
    <source>
        <dbReference type="Proteomes" id="UP000695562"/>
    </source>
</evidence>
<keyword evidence="2" id="KW-1185">Reference proteome</keyword>
<reference evidence="1" key="1">
    <citation type="submission" date="2020-01" db="EMBL/GenBank/DDBJ databases">
        <title>Development of genomics and gene disruption for Polysphondylium violaceum indicates a role for the polyketide synthase stlB in stalk morphogenesis.</title>
        <authorList>
            <person name="Narita B."/>
            <person name="Kawabe Y."/>
            <person name="Kin K."/>
            <person name="Saito T."/>
            <person name="Gibbs R."/>
            <person name="Kuspa A."/>
            <person name="Muzny D."/>
            <person name="Queller D."/>
            <person name="Richards S."/>
            <person name="Strassman J."/>
            <person name="Sucgang R."/>
            <person name="Worley K."/>
            <person name="Schaap P."/>
        </authorList>
    </citation>
    <scope>NUCLEOTIDE SEQUENCE</scope>
    <source>
        <strain evidence="1">QSvi11</strain>
    </source>
</reference>
<organism evidence="1 2">
    <name type="scientific">Polysphondylium violaceum</name>
    <dbReference type="NCBI Taxonomy" id="133409"/>
    <lineage>
        <taxon>Eukaryota</taxon>
        <taxon>Amoebozoa</taxon>
        <taxon>Evosea</taxon>
        <taxon>Eumycetozoa</taxon>
        <taxon>Dictyostelia</taxon>
        <taxon>Dictyosteliales</taxon>
        <taxon>Dictyosteliaceae</taxon>
        <taxon>Polysphondylium</taxon>
    </lineage>
</organism>
<accession>A0A8J4PLJ8</accession>
<proteinExistence type="predicted"/>
<dbReference type="AlphaFoldDB" id="A0A8J4PLJ8"/>
<gene>
    <name evidence="1" type="ORF">CYY_009369</name>
</gene>
<name>A0A8J4PLJ8_9MYCE</name>
<protein>
    <submittedName>
        <fullName evidence="1">Uncharacterized protein</fullName>
    </submittedName>
</protein>
<evidence type="ECO:0000313" key="1">
    <source>
        <dbReference type="EMBL" id="KAF2069309.1"/>
    </source>
</evidence>
<comment type="caution">
    <text evidence="1">The sequence shown here is derived from an EMBL/GenBank/DDBJ whole genome shotgun (WGS) entry which is preliminary data.</text>
</comment>
<dbReference type="EMBL" id="AJWJ01000691">
    <property type="protein sequence ID" value="KAF2069309.1"/>
    <property type="molecule type" value="Genomic_DNA"/>
</dbReference>